<dbReference type="EMBL" id="QJJQ01000026">
    <property type="protein sequence ID" value="PXW80481.1"/>
    <property type="molecule type" value="Genomic_DNA"/>
</dbReference>
<dbReference type="AlphaFoldDB" id="A0A2V3VHW2"/>
<sequence length="288" mass="32919">MIISLFFVSVLLASFFLLRSVKKKKRQDITLSILLSLASIAFLGLYIHKNHTIIVHATTSIFTKGEELKKEEILQQQTSNFILNEPNILRDEIQLEAPLIKQLPELPRGCELVSLGMLLAFNDIHVDKLELADNVKRNPAVFERRDGKTYFGNPNNGFVGDMLALNTPGLGVYHKPIAELAEQYAEDLTIYDFTGEDFSEVKEQLSMGRPVWVIINSHYSKLPESEFITWHTEDGPIDITYREHSVLITGYDEENIYFNDPLDYQDSASKENFIEAWVQMGKQAITIY</sequence>
<accession>A0A2V3VHW2</accession>
<proteinExistence type="predicted"/>
<keyword evidence="1" id="KW-0472">Membrane</keyword>
<dbReference type="PANTHER" id="PTHR37806:SF1">
    <property type="entry name" value="PEPTIDASE C39-LIKE DOMAIN-CONTAINING PROTEIN"/>
    <property type="match status" value="1"/>
</dbReference>
<gene>
    <name evidence="3" type="ORF">DFR56_1267</name>
</gene>
<dbReference type="Gene3D" id="3.90.70.10">
    <property type="entry name" value="Cysteine proteinases"/>
    <property type="match status" value="1"/>
</dbReference>
<reference evidence="3 4" key="1">
    <citation type="submission" date="2018-05" db="EMBL/GenBank/DDBJ databases">
        <title>Genomic Encyclopedia of Type Strains, Phase IV (KMG-IV): sequencing the most valuable type-strain genomes for metagenomic binning, comparative biology and taxonomic classification.</title>
        <authorList>
            <person name="Goeker M."/>
        </authorList>
    </citation>
    <scope>NUCLEOTIDE SEQUENCE [LARGE SCALE GENOMIC DNA]</scope>
    <source>
        <strain evidence="3 4">DSM 28556</strain>
    </source>
</reference>
<evidence type="ECO:0000313" key="3">
    <source>
        <dbReference type="EMBL" id="PXW80481.1"/>
    </source>
</evidence>
<dbReference type="InterPro" id="IPR016997">
    <property type="entry name" value="UCP032442"/>
</dbReference>
<feature type="transmembrane region" description="Helical" evidence="1">
    <location>
        <begin position="30"/>
        <end position="47"/>
    </location>
</feature>
<keyword evidence="4" id="KW-1185">Reference proteome</keyword>
<dbReference type="InterPro" id="IPR039564">
    <property type="entry name" value="Peptidase_C39-like"/>
</dbReference>
<keyword evidence="1" id="KW-1133">Transmembrane helix</keyword>
<dbReference type="RefSeq" id="WP_244916611.1">
    <property type="nucleotide sequence ID" value="NZ_JBHUHB010000001.1"/>
</dbReference>
<evidence type="ECO:0000313" key="4">
    <source>
        <dbReference type="Proteomes" id="UP000247978"/>
    </source>
</evidence>
<dbReference type="PANTHER" id="PTHR37806">
    <property type="entry name" value="LMO0724 PROTEIN"/>
    <property type="match status" value="1"/>
</dbReference>
<protein>
    <submittedName>
        <fullName evidence="3">Uncharacterized protein YvpB</fullName>
    </submittedName>
</protein>
<name>A0A2V3VHW2_9BACI</name>
<comment type="caution">
    <text evidence="3">The sequence shown here is derived from an EMBL/GenBank/DDBJ whole genome shotgun (WGS) entry which is preliminary data.</text>
</comment>
<dbReference type="Proteomes" id="UP000247978">
    <property type="component" value="Unassembled WGS sequence"/>
</dbReference>
<dbReference type="InterPro" id="IPR039563">
    <property type="entry name" value="Peptidase_C39_single_dom"/>
</dbReference>
<feature type="domain" description="Peptidase C39-like" evidence="2">
    <location>
        <begin position="95"/>
        <end position="261"/>
    </location>
</feature>
<dbReference type="Pfam" id="PF13529">
    <property type="entry name" value="Peptidase_C39_2"/>
    <property type="match status" value="1"/>
</dbReference>
<evidence type="ECO:0000259" key="2">
    <source>
        <dbReference type="Pfam" id="PF13529"/>
    </source>
</evidence>
<keyword evidence="1" id="KW-0812">Transmembrane</keyword>
<organism evidence="3 4">
    <name type="scientific">Pseudogracilibacillus auburnensis</name>
    <dbReference type="NCBI Taxonomy" id="1494959"/>
    <lineage>
        <taxon>Bacteria</taxon>
        <taxon>Bacillati</taxon>
        <taxon>Bacillota</taxon>
        <taxon>Bacilli</taxon>
        <taxon>Bacillales</taxon>
        <taxon>Bacillaceae</taxon>
        <taxon>Pseudogracilibacillus</taxon>
    </lineage>
</organism>
<dbReference type="CDD" id="cd02549">
    <property type="entry name" value="Peptidase_C39A"/>
    <property type="match status" value="1"/>
</dbReference>
<evidence type="ECO:0000256" key="1">
    <source>
        <dbReference type="SAM" id="Phobius"/>
    </source>
</evidence>
<dbReference type="PIRSF" id="PIRSF032442">
    <property type="entry name" value="UCP032442"/>
    <property type="match status" value="1"/>
</dbReference>